<evidence type="ECO:0000256" key="1">
    <source>
        <dbReference type="SAM" id="MobiDB-lite"/>
    </source>
</evidence>
<feature type="region of interest" description="Disordered" evidence="1">
    <location>
        <begin position="41"/>
        <end position="60"/>
    </location>
</feature>
<dbReference type="EMBL" id="NAJO01000011">
    <property type="protein sequence ID" value="OQO09149.1"/>
    <property type="molecule type" value="Genomic_DNA"/>
</dbReference>
<dbReference type="Proteomes" id="UP000192596">
    <property type="component" value="Unassembled WGS sequence"/>
</dbReference>
<feature type="compositionally biased region" description="Polar residues" evidence="1">
    <location>
        <begin position="129"/>
        <end position="139"/>
    </location>
</feature>
<dbReference type="InParanoid" id="A0A1V8TCP2"/>
<protein>
    <submittedName>
        <fullName evidence="2">Uncharacterized protein</fullName>
    </submittedName>
</protein>
<keyword evidence="3" id="KW-1185">Reference proteome</keyword>
<sequence>MAHPPASSSSGPEAAIVQSFAADLDDMFGLDSTASRPVDVDHLSQTVNEKKQTLSTKDRELQELEARIRETEERLARVSRNASPARGAEASIGAAAPTYSSSQAPSTHLAPPQASSPSTVSTAREAPTPSHQSEATSQPPYAAAERPNAGRMDTETLMQGMPGALPQTPKQEWGGNGDYVMVEGEDSARNAAGSGRL</sequence>
<gene>
    <name evidence="2" type="ORF">B0A48_06040</name>
</gene>
<proteinExistence type="predicted"/>
<reference evidence="3" key="1">
    <citation type="submission" date="2017-03" db="EMBL/GenBank/DDBJ databases">
        <title>Genomes of endolithic fungi from Antarctica.</title>
        <authorList>
            <person name="Coleine C."/>
            <person name="Masonjones S."/>
            <person name="Stajich J.E."/>
        </authorList>
    </citation>
    <scope>NUCLEOTIDE SEQUENCE [LARGE SCALE GENOMIC DNA]</scope>
    <source>
        <strain evidence="3">CCFEE 5527</strain>
    </source>
</reference>
<feature type="region of interest" description="Disordered" evidence="1">
    <location>
        <begin position="70"/>
        <end position="180"/>
    </location>
</feature>
<dbReference type="AlphaFoldDB" id="A0A1V8TCP2"/>
<feature type="compositionally biased region" description="Polar residues" evidence="1">
    <location>
        <begin position="113"/>
        <end position="122"/>
    </location>
</feature>
<dbReference type="OrthoDB" id="5408734at2759"/>
<evidence type="ECO:0000313" key="2">
    <source>
        <dbReference type="EMBL" id="OQO09149.1"/>
    </source>
</evidence>
<comment type="caution">
    <text evidence="2">The sequence shown here is derived from an EMBL/GenBank/DDBJ whole genome shotgun (WGS) entry which is preliminary data.</text>
</comment>
<evidence type="ECO:0000313" key="3">
    <source>
        <dbReference type="Proteomes" id="UP000192596"/>
    </source>
</evidence>
<feature type="compositionally biased region" description="Low complexity" evidence="1">
    <location>
        <begin position="85"/>
        <end position="96"/>
    </location>
</feature>
<organism evidence="2 3">
    <name type="scientific">Cryoendolithus antarcticus</name>
    <dbReference type="NCBI Taxonomy" id="1507870"/>
    <lineage>
        <taxon>Eukaryota</taxon>
        <taxon>Fungi</taxon>
        <taxon>Dikarya</taxon>
        <taxon>Ascomycota</taxon>
        <taxon>Pezizomycotina</taxon>
        <taxon>Dothideomycetes</taxon>
        <taxon>Dothideomycetidae</taxon>
        <taxon>Cladosporiales</taxon>
        <taxon>Cladosporiaceae</taxon>
        <taxon>Cryoendolithus</taxon>
    </lineage>
</organism>
<accession>A0A1V8TCP2</accession>
<name>A0A1V8TCP2_9PEZI</name>